<evidence type="ECO:0008006" key="3">
    <source>
        <dbReference type="Google" id="ProtNLM"/>
    </source>
</evidence>
<reference evidence="1" key="1">
    <citation type="submission" date="2022-05" db="EMBL/GenBank/DDBJ databases">
        <authorList>
            <person name="Park J.-S."/>
        </authorList>
    </citation>
    <scope>NUCLEOTIDE SEQUENCE</scope>
    <source>
        <strain evidence="1">2012CJ34-3</strain>
    </source>
</reference>
<organism evidence="1 2">
    <name type="scientific">Jejuia spongiicola</name>
    <dbReference type="NCBI Taxonomy" id="2942207"/>
    <lineage>
        <taxon>Bacteria</taxon>
        <taxon>Pseudomonadati</taxon>
        <taxon>Bacteroidota</taxon>
        <taxon>Flavobacteriia</taxon>
        <taxon>Flavobacteriales</taxon>
        <taxon>Flavobacteriaceae</taxon>
        <taxon>Jejuia</taxon>
    </lineage>
</organism>
<keyword evidence="2" id="KW-1185">Reference proteome</keyword>
<dbReference type="RefSeq" id="WP_249972753.1">
    <property type="nucleotide sequence ID" value="NZ_JAMFLZ010000003.1"/>
</dbReference>
<proteinExistence type="predicted"/>
<dbReference type="Proteomes" id="UP001165381">
    <property type="component" value="Unassembled WGS sequence"/>
</dbReference>
<protein>
    <recommendedName>
        <fullName evidence="3">GNAT family N-acetyltransferase</fullName>
    </recommendedName>
</protein>
<evidence type="ECO:0000313" key="2">
    <source>
        <dbReference type="Proteomes" id="UP001165381"/>
    </source>
</evidence>
<evidence type="ECO:0000313" key="1">
    <source>
        <dbReference type="EMBL" id="MCL6294981.1"/>
    </source>
</evidence>
<sequence length="360" mass="42779">MSRNLNIKKLTKKQLEEALEQNLYWGDDISLVPFSKSKARWLLKNERIKNDDVCAILSIENKNLVSFIFLIPDWIHTNNGMTKIFWSNRWWVHEKYKNSILSTYTQNFSLESTKNQVIIKFIGDDTIEYYKKQPFTKFSKKTRYIFVFGLEEQQILSRLSFLKFLTPLLKLISKSSNFLITKINANKTATKELQYKSVNVINDDEWHFIEKHTLNDLIPKSKNYINWQIDNSQYTNTKSTPYRCLVTSISRRIYNVNFFVIRNNEIIGFISSLVRDNEYITRYFLCDIENYNFCLDALMENFIKTQCIYLLVEDEGLGKKINNKFIKIYKNLKEQISLAHNDIDIDFKNKKVCQQDGHFA</sequence>
<name>A0ABT0QDG6_9FLAO</name>
<dbReference type="EMBL" id="JAMFLZ010000003">
    <property type="protein sequence ID" value="MCL6294981.1"/>
    <property type="molecule type" value="Genomic_DNA"/>
</dbReference>
<comment type="caution">
    <text evidence="1">The sequence shown here is derived from an EMBL/GenBank/DDBJ whole genome shotgun (WGS) entry which is preliminary data.</text>
</comment>
<accession>A0ABT0QDG6</accession>
<gene>
    <name evidence="1" type="ORF">M3P09_08255</name>
</gene>